<protein>
    <submittedName>
        <fullName evidence="1">Uncharacterized protein</fullName>
    </submittedName>
</protein>
<dbReference type="PANTHER" id="PTHR46060">
    <property type="entry name" value="MARINER MOS1 TRANSPOSASE-LIKE PROTEIN"/>
    <property type="match status" value="1"/>
</dbReference>
<sequence>MTGLWEGGNEPPSSIKAICKCSANDKSVYRCSANDKSALYRYKTASIDYSRICNRKRISEKSRRLEIQYCRRRPVDPAARSATCTSHVFVERHRDSSHHARVSTRLGRVIDNTRPHTARTAMEKMEEFERIELPSHPTYGPDLTPLDCNLFRSRAHFLREKNFLNLEAVEIGVVEFFASKTTNRYRRGIRNFAEWWLIAYTNGLRSVASDSSGPGSDVKLVLCSAWFEHLRLGKGMIRSLPPFNAAKVIDSTSTIPTQLLVSLRSACHLSCGAS</sequence>
<organism evidence="1 2">
    <name type="scientific">Periplaneta americana</name>
    <name type="common">American cockroach</name>
    <name type="synonym">Blatta americana</name>
    <dbReference type="NCBI Taxonomy" id="6978"/>
    <lineage>
        <taxon>Eukaryota</taxon>
        <taxon>Metazoa</taxon>
        <taxon>Ecdysozoa</taxon>
        <taxon>Arthropoda</taxon>
        <taxon>Hexapoda</taxon>
        <taxon>Insecta</taxon>
        <taxon>Pterygota</taxon>
        <taxon>Neoptera</taxon>
        <taxon>Polyneoptera</taxon>
        <taxon>Dictyoptera</taxon>
        <taxon>Blattodea</taxon>
        <taxon>Blattoidea</taxon>
        <taxon>Blattidae</taxon>
        <taxon>Blattinae</taxon>
        <taxon>Periplaneta</taxon>
    </lineage>
</organism>
<proteinExistence type="predicted"/>
<evidence type="ECO:0000313" key="2">
    <source>
        <dbReference type="Proteomes" id="UP001148838"/>
    </source>
</evidence>
<dbReference type="InterPro" id="IPR036397">
    <property type="entry name" value="RNaseH_sf"/>
</dbReference>
<keyword evidence="2" id="KW-1185">Reference proteome</keyword>
<name>A0ABQ8TFC0_PERAM</name>
<gene>
    <name evidence="1" type="ORF">ANN_06461</name>
</gene>
<dbReference type="Gene3D" id="3.30.420.10">
    <property type="entry name" value="Ribonuclease H-like superfamily/Ribonuclease H"/>
    <property type="match status" value="1"/>
</dbReference>
<reference evidence="1 2" key="1">
    <citation type="journal article" date="2022" name="Allergy">
        <title>Genome assembly and annotation of Periplaneta americana reveal a comprehensive cockroach allergen profile.</title>
        <authorList>
            <person name="Wang L."/>
            <person name="Xiong Q."/>
            <person name="Saelim N."/>
            <person name="Wang L."/>
            <person name="Nong W."/>
            <person name="Wan A.T."/>
            <person name="Shi M."/>
            <person name="Liu X."/>
            <person name="Cao Q."/>
            <person name="Hui J.H.L."/>
            <person name="Sookrung N."/>
            <person name="Leung T.F."/>
            <person name="Tungtrongchitr A."/>
            <person name="Tsui S.K.W."/>
        </authorList>
    </citation>
    <scope>NUCLEOTIDE SEQUENCE [LARGE SCALE GENOMIC DNA]</scope>
    <source>
        <strain evidence="1">PWHHKU_190912</strain>
    </source>
</reference>
<dbReference type="EMBL" id="JAJSOF020000011">
    <property type="protein sequence ID" value="KAJ4444664.1"/>
    <property type="molecule type" value="Genomic_DNA"/>
</dbReference>
<dbReference type="PANTHER" id="PTHR46060:SF3">
    <property type="entry name" value="PROTEIN GVQW3"/>
    <property type="match status" value="1"/>
</dbReference>
<dbReference type="InterPro" id="IPR052709">
    <property type="entry name" value="Transposase-MT_Hybrid"/>
</dbReference>
<dbReference type="Proteomes" id="UP001148838">
    <property type="component" value="Unassembled WGS sequence"/>
</dbReference>
<accession>A0ABQ8TFC0</accession>
<evidence type="ECO:0000313" key="1">
    <source>
        <dbReference type="EMBL" id="KAJ4444664.1"/>
    </source>
</evidence>
<comment type="caution">
    <text evidence="1">The sequence shown here is derived from an EMBL/GenBank/DDBJ whole genome shotgun (WGS) entry which is preliminary data.</text>
</comment>